<keyword evidence="3" id="KW-0812">Transmembrane</keyword>
<evidence type="ECO:0000256" key="1">
    <source>
        <dbReference type="ARBA" id="ARBA00004370"/>
    </source>
</evidence>
<feature type="transmembrane region" description="Helical" evidence="3">
    <location>
        <begin position="262"/>
        <end position="280"/>
    </location>
</feature>
<dbReference type="RefSeq" id="WP_213123022.1">
    <property type="nucleotide sequence ID" value="NZ_JAGYPG010000001.1"/>
</dbReference>
<protein>
    <submittedName>
        <fullName evidence="5">Acyltransferase family protein</fullName>
    </submittedName>
</protein>
<feature type="transmembrane region" description="Helical" evidence="3">
    <location>
        <begin position="107"/>
        <end position="125"/>
    </location>
</feature>
<feature type="transmembrane region" description="Helical" evidence="3">
    <location>
        <begin position="185"/>
        <end position="203"/>
    </location>
</feature>
<gene>
    <name evidence="5" type="ORF">KHA97_01680</name>
</gene>
<proteinExistence type="inferred from homology"/>
<feature type="transmembrane region" description="Helical" evidence="3">
    <location>
        <begin position="132"/>
        <end position="150"/>
    </location>
</feature>
<dbReference type="PANTHER" id="PTHR37312:SF1">
    <property type="entry name" value="MEMBRANE-BOUND ACYLTRANSFERASE YKRP-RELATED"/>
    <property type="match status" value="1"/>
</dbReference>
<dbReference type="GO" id="GO:0016747">
    <property type="term" value="F:acyltransferase activity, transferring groups other than amino-acyl groups"/>
    <property type="evidence" value="ECO:0007669"/>
    <property type="project" value="InterPro"/>
</dbReference>
<dbReference type="AlphaFoldDB" id="A0A942T9R3"/>
<evidence type="ECO:0000313" key="5">
    <source>
        <dbReference type="EMBL" id="MBS4193780.1"/>
    </source>
</evidence>
<keyword evidence="5" id="KW-0012">Acyltransferase</keyword>
<comment type="similarity">
    <text evidence="2">Belongs to the acyltransferase 3 family.</text>
</comment>
<evidence type="ECO:0000313" key="6">
    <source>
        <dbReference type="Proteomes" id="UP000681414"/>
    </source>
</evidence>
<evidence type="ECO:0000256" key="2">
    <source>
        <dbReference type="ARBA" id="ARBA00007400"/>
    </source>
</evidence>
<organism evidence="5 6">
    <name type="scientific">Lederbergia citri</name>
    <dbReference type="NCBI Taxonomy" id="2833580"/>
    <lineage>
        <taxon>Bacteria</taxon>
        <taxon>Bacillati</taxon>
        <taxon>Bacillota</taxon>
        <taxon>Bacilli</taxon>
        <taxon>Bacillales</taxon>
        <taxon>Bacillaceae</taxon>
        <taxon>Lederbergia</taxon>
    </lineage>
</organism>
<feature type="transmembrane region" description="Helical" evidence="3">
    <location>
        <begin position="12"/>
        <end position="29"/>
    </location>
</feature>
<evidence type="ECO:0000259" key="4">
    <source>
        <dbReference type="Pfam" id="PF01757"/>
    </source>
</evidence>
<sequence length="345" mass="40571">MEKRDYYFDNAKFILIFLVVFGHLIQSYIDSNSFFSTLYKLLYTFHMPAFILISGFFAKGFYEKGYIKKITIKLIIPYLIFQVIYSVFYYNLYSKSMLEIDLLNPHWSLWFLISLFCWNIMLIGFNKLKPEYAVSLALLIGLIVGYVDWISNYLSLSRTFVFFPFFIVGYYLKKEHFQLLTKSRTKVFMAGTIVIIALVFIIFPGLDEKWLLGSKPYSYLETISAIGFIKRIGIYSINFLMVAGFFAFVPKRKFFFTKFGRNTLYVYLLHGFIIRAFRGSSVESYIYDSKTLIVLLVITLFLTFFLSSKFVTTATQPIIELKWSRWKKTIGRLKENMSVPRGQSE</sequence>
<reference evidence="5 6" key="1">
    <citation type="submission" date="2021-05" db="EMBL/GenBank/DDBJ databases">
        <title>Novel Bacillus species.</title>
        <authorList>
            <person name="Liu G."/>
        </authorList>
    </citation>
    <scope>NUCLEOTIDE SEQUENCE [LARGE SCALE GENOMIC DNA]</scope>
    <source>
        <strain evidence="6">FJAT-49780</strain>
    </source>
</reference>
<dbReference type="PANTHER" id="PTHR37312">
    <property type="entry name" value="MEMBRANE-BOUND ACYLTRANSFERASE YKRP-RELATED"/>
    <property type="match status" value="1"/>
</dbReference>
<accession>A0A942T9R3</accession>
<dbReference type="InterPro" id="IPR052734">
    <property type="entry name" value="Nod_factor_acetyltransferase"/>
</dbReference>
<dbReference type="Proteomes" id="UP000681414">
    <property type="component" value="Unassembled WGS sequence"/>
</dbReference>
<name>A0A942T9R3_9BACI</name>
<feature type="domain" description="Acyltransferase 3" evidence="4">
    <location>
        <begin position="6"/>
        <end position="307"/>
    </location>
</feature>
<keyword evidence="3" id="KW-0472">Membrane</keyword>
<feature type="transmembrane region" description="Helical" evidence="3">
    <location>
        <begin position="292"/>
        <end position="312"/>
    </location>
</feature>
<keyword evidence="3" id="KW-1133">Transmembrane helix</keyword>
<evidence type="ECO:0000256" key="3">
    <source>
        <dbReference type="SAM" id="Phobius"/>
    </source>
</evidence>
<comment type="caution">
    <text evidence="5">The sequence shown here is derived from an EMBL/GenBank/DDBJ whole genome shotgun (WGS) entry which is preliminary data.</text>
</comment>
<keyword evidence="5" id="KW-0808">Transferase</keyword>
<feature type="transmembrane region" description="Helical" evidence="3">
    <location>
        <begin position="41"/>
        <end position="62"/>
    </location>
</feature>
<feature type="transmembrane region" description="Helical" evidence="3">
    <location>
        <begin position="74"/>
        <end position="92"/>
    </location>
</feature>
<dbReference type="Pfam" id="PF01757">
    <property type="entry name" value="Acyl_transf_3"/>
    <property type="match status" value="1"/>
</dbReference>
<dbReference type="InterPro" id="IPR002656">
    <property type="entry name" value="Acyl_transf_3_dom"/>
</dbReference>
<feature type="transmembrane region" description="Helical" evidence="3">
    <location>
        <begin position="223"/>
        <end position="250"/>
    </location>
</feature>
<feature type="transmembrane region" description="Helical" evidence="3">
    <location>
        <begin position="156"/>
        <end position="173"/>
    </location>
</feature>
<dbReference type="EMBL" id="JAGYPG010000001">
    <property type="protein sequence ID" value="MBS4193780.1"/>
    <property type="molecule type" value="Genomic_DNA"/>
</dbReference>
<comment type="subcellular location">
    <subcellularLocation>
        <location evidence="1">Membrane</location>
    </subcellularLocation>
</comment>
<keyword evidence="6" id="KW-1185">Reference proteome</keyword>